<proteinExistence type="predicted"/>
<feature type="compositionally biased region" description="Polar residues" evidence="2">
    <location>
        <begin position="57"/>
        <end position="94"/>
    </location>
</feature>
<feature type="compositionally biased region" description="Low complexity" evidence="2">
    <location>
        <begin position="34"/>
        <end position="44"/>
    </location>
</feature>
<protein>
    <submittedName>
        <fullName evidence="3">ELKS/RAB6-interacting/CAST family member 1</fullName>
    </submittedName>
</protein>
<feature type="coiled-coil region" evidence="1">
    <location>
        <begin position="105"/>
        <end position="135"/>
    </location>
</feature>
<keyword evidence="1" id="KW-0175">Coiled coil</keyword>
<evidence type="ECO:0000313" key="3">
    <source>
        <dbReference type="WBParaSite" id="HDID_0000575001-mRNA-1"/>
    </source>
</evidence>
<evidence type="ECO:0000256" key="1">
    <source>
        <dbReference type="SAM" id="Coils"/>
    </source>
</evidence>
<accession>A0A0R3SLD5</accession>
<name>A0A0R3SLD5_HYMDI</name>
<dbReference type="AlphaFoldDB" id="A0A0R3SLD5"/>
<reference evidence="3" key="1">
    <citation type="submission" date="2017-02" db="UniProtKB">
        <authorList>
            <consortium name="WormBaseParasite"/>
        </authorList>
    </citation>
    <scope>IDENTIFICATION</scope>
</reference>
<evidence type="ECO:0000256" key="2">
    <source>
        <dbReference type="SAM" id="MobiDB-lite"/>
    </source>
</evidence>
<feature type="region of interest" description="Disordered" evidence="2">
    <location>
        <begin position="17"/>
        <end position="97"/>
    </location>
</feature>
<dbReference type="WBParaSite" id="HDID_0000575001-mRNA-1">
    <property type="protein sequence ID" value="HDID_0000575001-mRNA-1"/>
    <property type="gene ID" value="HDID_0000575001"/>
</dbReference>
<organism evidence="3">
    <name type="scientific">Hymenolepis diminuta</name>
    <name type="common">Rat tapeworm</name>
    <dbReference type="NCBI Taxonomy" id="6216"/>
    <lineage>
        <taxon>Eukaryota</taxon>
        <taxon>Metazoa</taxon>
        <taxon>Spiralia</taxon>
        <taxon>Lophotrochozoa</taxon>
        <taxon>Platyhelminthes</taxon>
        <taxon>Cestoda</taxon>
        <taxon>Eucestoda</taxon>
        <taxon>Cyclophyllidea</taxon>
        <taxon>Hymenolepididae</taxon>
        <taxon>Hymenolepis</taxon>
    </lineage>
</organism>
<sequence length="143" mass="15961">LPSVREIIRQVEEMTLKNNNSAHNSNTSLDHSHSGGSIMHISRSLSRPVNAEVPSRGANSRSLSASSAQINGGTMGRTHNQNGTYYATSSNSSDYDSHTVGRGLLEAFLEQRKEIQRLRKEMADKDRLIASLQKDIHLYEPWR</sequence>
<feature type="compositionally biased region" description="Polar residues" evidence="2">
    <location>
        <begin position="17"/>
        <end position="29"/>
    </location>
</feature>